<evidence type="ECO:0000313" key="1">
    <source>
        <dbReference type="EMBL" id="CAI4015719.1"/>
    </source>
</evidence>
<dbReference type="Proteomes" id="UP001152797">
    <property type="component" value="Unassembled WGS sequence"/>
</dbReference>
<comment type="caution">
    <text evidence="1">The sequence shown here is derived from an EMBL/GenBank/DDBJ whole genome shotgun (WGS) entry which is preliminary data.</text>
</comment>
<protein>
    <submittedName>
        <fullName evidence="1">Uncharacterized protein</fullName>
    </submittedName>
</protein>
<evidence type="ECO:0000313" key="2">
    <source>
        <dbReference type="EMBL" id="CAL1169094.1"/>
    </source>
</evidence>
<organism evidence="1">
    <name type="scientific">Cladocopium goreaui</name>
    <dbReference type="NCBI Taxonomy" id="2562237"/>
    <lineage>
        <taxon>Eukaryota</taxon>
        <taxon>Sar</taxon>
        <taxon>Alveolata</taxon>
        <taxon>Dinophyceae</taxon>
        <taxon>Suessiales</taxon>
        <taxon>Symbiodiniaceae</taxon>
        <taxon>Cladocopium</taxon>
    </lineage>
</organism>
<reference evidence="1" key="1">
    <citation type="submission" date="2022-10" db="EMBL/GenBank/DDBJ databases">
        <authorList>
            <person name="Chen Y."/>
            <person name="Dougan E. K."/>
            <person name="Chan C."/>
            <person name="Rhodes N."/>
            <person name="Thang M."/>
        </authorList>
    </citation>
    <scope>NUCLEOTIDE SEQUENCE</scope>
</reference>
<keyword evidence="3" id="KW-1185">Reference proteome</keyword>
<accession>A0A9P1GLF8</accession>
<proteinExistence type="predicted"/>
<name>A0A9P1GLF8_9DINO</name>
<reference evidence="2" key="2">
    <citation type="submission" date="2024-04" db="EMBL/GenBank/DDBJ databases">
        <authorList>
            <person name="Chen Y."/>
            <person name="Shah S."/>
            <person name="Dougan E. K."/>
            <person name="Thang M."/>
            <person name="Chan C."/>
        </authorList>
    </citation>
    <scope>NUCLEOTIDE SEQUENCE [LARGE SCALE GENOMIC DNA]</scope>
</reference>
<sequence length="132" mass="14624">MMAVTTDGSLWHTPAYDGEDAAGIQQPLSLHFLLAISIMWLLSVTHALDDQFGGQDYDNACFCFIPDCDGALRGRARAICPCMNVIALVSARIRFDWLSSHWQLLPHALDRKESGGKLLVSHKHHQVPVGQQ</sequence>
<evidence type="ECO:0000313" key="3">
    <source>
        <dbReference type="Proteomes" id="UP001152797"/>
    </source>
</evidence>
<dbReference type="AlphaFoldDB" id="A0A9P1GLF8"/>
<dbReference type="EMBL" id="CAMXCT010006545">
    <property type="protein sequence ID" value="CAI4015719.1"/>
    <property type="molecule type" value="Genomic_DNA"/>
</dbReference>
<gene>
    <name evidence="1" type="ORF">C1SCF055_LOCUS40532</name>
</gene>
<dbReference type="EMBL" id="CAMXCT030006545">
    <property type="protein sequence ID" value="CAL4803031.1"/>
    <property type="molecule type" value="Genomic_DNA"/>
</dbReference>
<dbReference type="EMBL" id="CAMXCT020006545">
    <property type="protein sequence ID" value="CAL1169094.1"/>
    <property type="molecule type" value="Genomic_DNA"/>
</dbReference>